<sequence length="730" mass="81959">MKRAFALLLLLLFVATSSKGGGLQIVKIDTDHQSFVFSAASGKPLMFRYWGARLSEEDAGAILSACGREKSWELYPAYGGALYTNPALTLVHADGQLTTELVFSSCHSRQLDENRTETIIVLQDKVLPLTVELRFTAFRQQDIVMQSVTVRNREQGPVIVRQIASAFFSLKAMSYYLTHFHGSSNAEMWLKEELLTPGIKTIDSKKGVRTTHNENSCFIVSVNGPAKEDDGEVYGGALAWSGNFESSFQLDDFNMLQIRCGLNPFCSEIRLLPGESFTTPEAVVGYSDRGKGQLTRNFHRWARRYALAHGDRYRSVALNNWEGTHWNFNEKDLREIIDKAAEIGCELFILDDGWFGGKYPRNDATAGLGDWQVNAAKLPGGLQSIAGYAAAKGLRFGIWIEPEMVNPHSELAQEHSEWIVRSGEREIPTLRHQWILDLCNPDVQDFIFGVFDDLLSSAPGISYVKWDANRHVNNVGSTYLPADEQSRFWVDYTRGLYNVYERIRSKYPDIEIQACASGGGRVDFGSLPFHDEIWTSDNTNAIDRIFIQWGTNHFFPTMAMAAHVSAAPNRQTGMSLPLKFRCDVAMSGRMGIELDPRKLAREEIACLQDAVAAYKTIRPVVQHGDLYRLVSPYDESGWAALNYVSETKERCVLFAFSTALHTRTRLTLRLKGLDPAGYYKITEQNRQKGKTGCHAEGQTLSGDYLMKCGVGFDLAKPFESCVLLLERQDR</sequence>
<dbReference type="InterPro" id="IPR013780">
    <property type="entry name" value="Glyco_hydro_b"/>
</dbReference>
<dbReference type="CAZy" id="GH36">
    <property type="family name" value="Glycoside Hydrolase Family 36"/>
</dbReference>
<feature type="domain" description="Glycosyl hydrolase family 36 N-terminal" evidence="9">
    <location>
        <begin position="45"/>
        <end position="271"/>
    </location>
</feature>
<dbReference type="PATRIC" id="fig|717959.3.peg.2088"/>
<reference evidence="10 11" key="1">
    <citation type="submission" date="2010-03" db="EMBL/GenBank/DDBJ databases">
        <title>The genome sequence of Alistipes shahii WAL 8301.</title>
        <authorList>
            <consortium name="metaHIT consortium -- http://www.metahit.eu/"/>
            <person name="Pajon A."/>
            <person name="Turner K."/>
            <person name="Parkhill J."/>
        </authorList>
    </citation>
    <scope>NUCLEOTIDE SEQUENCE [LARGE SCALE GENOMIC DNA]</scope>
    <source>
        <strain evidence="10 11">WAL 8301</strain>
    </source>
</reference>
<dbReference type="GO" id="GO:0004557">
    <property type="term" value="F:alpha-galactosidase activity"/>
    <property type="evidence" value="ECO:0007669"/>
    <property type="project" value="UniProtKB-UniRule"/>
</dbReference>
<dbReference type="STRING" id="717959.AL1_00380"/>
<dbReference type="SUPFAM" id="SSF51445">
    <property type="entry name" value="(Trans)glycosidases"/>
    <property type="match status" value="1"/>
</dbReference>
<dbReference type="CDD" id="cd14791">
    <property type="entry name" value="GH36"/>
    <property type="match status" value="1"/>
</dbReference>
<dbReference type="InterPro" id="IPR031705">
    <property type="entry name" value="Glyco_hydro_36_C"/>
</dbReference>
<dbReference type="EC" id="3.2.1.22" evidence="2 5"/>
<dbReference type="PANTHER" id="PTHR43053">
    <property type="entry name" value="GLYCOSIDASE FAMILY 31"/>
    <property type="match status" value="1"/>
</dbReference>
<dbReference type="InterPro" id="IPR050985">
    <property type="entry name" value="Alpha-glycosidase_related"/>
</dbReference>
<name>D4IIL7_9BACT</name>
<dbReference type="Gene3D" id="3.20.20.70">
    <property type="entry name" value="Aldolase class I"/>
    <property type="match status" value="1"/>
</dbReference>
<evidence type="ECO:0000256" key="5">
    <source>
        <dbReference type="PIRNR" id="PIRNR005536"/>
    </source>
</evidence>
<evidence type="ECO:0000259" key="9">
    <source>
        <dbReference type="Pfam" id="PF16875"/>
    </source>
</evidence>
<dbReference type="PRINTS" id="PR00743">
    <property type="entry name" value="GLHYDRLASE36"/>
</dbReference>
<dbReference type="InterPro" id="IPR031704">
    <property type="entry name" value="Glyco_hydro_36_N"/>
</dbReference>
<dbReference type="PANTHER" id="PTHR43053:SF3">
    <property type="entry name" value="ALPHA-GALACTOSIDASE C-RELATED"/>
    <property type="match status" value="1"/>
</dbReference>
<evidence type="ECO:0000256" key="4">
    <source>
        <dbReference type="ARBA" id="ARBA00023295"/>
    </source>
</evidence>
<evidence type="ECO:0000256" key="3">
    <source>
        <dbReference type="ARBA" id="ARBA00022801"/>
    </source>
</evidence>
<dbReference type="Pfam" id="PF02065">
    <property type="entry name" value="Melibiase"/>
    <property type="match status" value="1"/>
</dbReference>
<dbReference type="KEGG" id="ash:AL1_00380"/>
<keyword evidence="7" id="KW-0732">Signal</keyword>
<dbReference type="Gene3D" id="2.70.98.60">
    <property type="entry name" value="alpha-galactosidase from lactobacil brevis"/>
    <property type="match status" value="1"/>
</dbReference>
<dbReference type="AlphaFoldDB" id="D4IIL7"/>
<accession>D4IIL7</accession>
<evidence type="ECO:0000256" key="2">
    <source>
        <dbReference type="ARBA" id="ARBA00012755"/>
    </source>
</evidence>
<keyword evidence="11" id="KW-1185">Reference proteome</keyword>
<comment type="catalytic activity">
    <reaction evidence="1 5">
        <text>Hydrolysis of terminal, non-reducing alpha-D-galactose residues in alpha-D-galactosides, including galactose oligosaccharides, galactomannans and galactolipids.</text>
        <dbReference type="EC" id="3.2.1.22"/>
    </reaction>
</comment>
<dbReference type="OrthoDB" id="9758822at2"/>
<reference evidence="10 11" key="2">
    <citation type="submission" date="2010-03" db="EMBL/GenBank/DDBJ databases">
        <authorList>
            <person name="Pajon A."/>
        </authorList>
    </citation>
    <scope>NUCLEOTIDE SEQUENCE [LARGE SCALE GENOMIC DNA]</scope>
    <source>
        <strain evidence="10 11">WAL 8301</strain>
    </source>
</reference>
<dbReference type="InterPro" id="IPR002252">
    <property type="entry name" value="Glyco_hydro_36"/>
</dbReference>
<dbReference type="Gene3D" id="2.60.40.1180">
    <property type="entry name" value="Golgi alpha-mannosidase II"/>
    <property type="match status" value="1"/>
</dbReference>
<comment type="similarity">
    <text evidence="5">Belongs to the glycosyl hydrolase.</text>
</comment>
<dbReference type="InterPro" id="IPR013785">
    <property type="entry name" value="Aldolase_TIM"/>
</dbReference>
<dbReference type="InterPro" id="IPR038417">
    <property type="entry name" value="Alpga-gal_N_sf"/>
</dbReference>
<evidence type="ECO:0000313" key="10">
    <source>
        <dbReference type="EMBL" id="CBK62776.1"/>
    </source>
</evidence>
<dbReference type="InterPro" id="IPR017853">
    <property type="entry name" value="GH"/>
</dbReference>
<dbReference type="GeneID" id="92756554"/>
<evidence type="ECO:0000256" key="1">
    <source>
        <dbReference type="ARBA" id="ARBA00001255"/>
    </source>
</evidence>
<keyword evidence="4 5" id="KW-0326">Glycosidase</keyword>
<dbReference type="FunFam" id="3.20.20.70:FF:000118">
    <property type="entry name" value="Alpha-galactosidase"/>
    <property type="match status" value="1"/>
</dbReference>
<dbReference type="RefSeq" id="WP_015545736.1">
    <property type="nucleotide sequence ID" value="NC_021030.1"/>
</dbReference>
<evidence type="ECO:0000313" key="11">
    <source>
        <dbReference type="Proteomes" id="UP000008794"/>
    </source>
</evidence>
<evidence type="ECO:0000256" key="6">
    <source>
        <dbReference type="PIRSR" id="PIRSR005536-1"/>
    </source>
</evidence>
<dbReference type="Pfam" id="PF16874">
    <property type="entry name" value="Glyco_hydro_36C"/>
    <property type="match status" value="1"/>
</dbReference>
<dbReference type="EMBL" id="FP929032">
    <property type="protein sequence ID" value="CBK62776.1"/>
    <property type="molecule type" value="Genomic_DNA"/>
</dbReference>
<dbReference type="GO" id="GO:0016052">
    <property type="term" value="P:carbohydrate catabolic process"/>
    <property type="evidence" value="ECO:0007669"/>
    <property type="project" value="InterPro"/>
</dbReference>
<feature type="domain" description="Glycosyl hydrolase family 36 C-terminal" evidence="8">
    <location>
        <begin position="638"/>
        <end position="725"/>
    </location>
</feature>
<evidence type="ECO:0000256" key="7">
    <source>
        <dbReference type="SAM" id="SignalP"/>
    </source>
</evidence>
<dbReference type="Pfam" id="PF16875">
    <property type="entry name" value="Glyco_hydro_36N"/>
    <property type="match status" value="1"/>
</dbReference>
<protein>
    <recommendedName>
        <fullName evidence="2 5">Alpha-galactosidase</fullName>
        <ecNumber evidence="2 5">3.2.1.22</ecNumber>
    </recommendedName>
</protein>
<feature type="signal peptide" evidence="7">
    <location>
        <begin position="1"/>
        <end position="20"/>
    </location>
</feature>
<proteinExistence type="inferred from homology"/>
<dbReference type="HOGENOM" id="CLU_009640_2_2_10"/>
<dbReference type="Proteomes" id="UP000008794">
    <property type="component" value="Chromosome"/>
</dbReference>
<feature type="chain" id="PRO_5005671386" description="Alpha-galactosidase" evidence="7">
    <location>
        <begin position="21"/>
        <end position="730"/>
    </location>
</feature>
<dbReference type="BioCyc" id="ASHA717959:AL1_RS00130-MONOMER"/>
<keyword evidence="3 5" id="KW-0378">Hydrolase</keyword>
<evidence type="ECO:0000259" key="8">
    <source>
        <dbReference type="Pfam" id="PF16874"/>
    </source>
</evidence>
<gene>
    <name evidence="10" type="ORF">AL1_00380</name>
</gene>
<feature type="active site" description="Proton donor" evidence="6">
    <location>
        <position position="537"/>
    </location>
</feature>
<dbReference type="PIRSF" id="PIRSF005536">
    <property type="entry name" value="Agal"/>
    <property type="match status" value="1"/>
</dbReference>
<organism evidence="10 11">
    <name type="scientific">Alistipes shahii WAL 8301</name>
    <dbReference type="NCBI Taxonomy" id="717959"/>
    <lineage>
        <taxon>Bacteria</taxon>
        <taxon>Pseudomonadati</taxon>
        <taxon>Bacteroidota</taxon>
        <taxon>Bacteroidia</taxon>
        <taxon>Bacteroidales</taxon>
        <taxon>Rikenellaceae</taxon>
        <taxon>Alistipes</taxon>
    </lineage>
</organism>
<feature type="active site" description="Nucleophile" evidence="6">
    <location>
        <position position="467"/>
    </location>
</feature>